<proteinExistence type="predicted"/>
<dbReference type="SUPFAM" id="SSF54593">
    <property type="entry name" value="Glyoxalase/Bleomycin resistance protein/Dihydroxybiphenyl dioxygenase"/>
    <property type="match status" value="1"/>
</dbReference>
<dbReference type="Pfam" id="PF00903">
    <property type="entry name" value="Glyoxalase"/>
    <property type="match status" value="1"/>
</dbReference>
<dbReference type="PANTHER" id="PTHR36503:SF3">
    <property type="entry name" value="BLR0126 PROTEIN"/>
    <property type="match status" value="1"/>
</dbReference>
<organism evidence="2 3">
    <name type="scientific">Streptomyces kunmingensis</name>
    <dbReference type="NCBI Taxonomy" id="68225"/>
    <lineage>
        <taxon>Bacteria</taxon>
        <taxon>Bacillati</taxon>
        <taxon>Actinomycetota</taxon>
        <taxon>Actinomycetes</taxon>
        <taxon>Kitasatosporales</taxon>
        <taxon>Streptomycetaceae</taxon>
        <taxon>Streptomyces</taxon>
    </lineage>
</organism>
<comment type="caution">
    <text evidence="2">The sequence shown here is derived from an EMBL/GenBank/DDBJ whole genome shotgun (WGS) entry which is preliminary data.</text>
</comment>
<evidence type="ECO:0000313" key="2">
    <source>
        <dbReference type="EMBL" id="MEB3964414.1"/>
    </source>
</evidence>
<sequence>MIKGLSKLEVITLFAEDLAATKAFYTDVFGLEVIYENQDSAVVRFDNLMINVLAVAKAPELVTPSSVGGPDTGPRALHTIEVADADAVCTELEQHGVPLLNGPIDRPWGRRTAAFADPAGNVWEIAQILRE</sequence>
<dbReference type="InterPro" id="IPR037523">
    <property type="entry name" value="VOC_core"/>
</dbReference>
<dbReference type="RefSeq" id="WP_324772139.1">
    <property type="nucleotide sequence ID" value="NZ_BAAATS010000028.1"/>
</dbReference>
<dbReference type="PANTHER" id="PTHR36503">
    <property type="entry name" value="BLR2520 PROTEIN"/>
    <property type="match status" value="1"/>
</dbReference>
<protein>
    <submittedName>
        <fullName evidence="2">VOC family protein</fullName>
    </submittedName>
</protein>
<name>A0ABU6CIY3_9ACTN</name>
<dbReference type="InterPro" id="IPR029068">
    <property type="entry name" value="Glyas_Bleomycin-R_OHBP_Dase"/>
</dbReference>
<dbReference type="EMBL" id="JAOZYB010000311">
    <property type="protein sequence ID" value="MEB3964414.1"/>
    <property type="molecule type" value="Genomic_DNA"/>
</dbReference>
<evidence type="ECO:0000313" key="3">
    <source>
        <dbReference type="Proteomes" id="UP001352223"/>
    </source>
</evidence>
<dbReference type="Gene3D" id="3.10.180.10">
    <property type="entry name" value="2,3-Dihydroxybiphenyl 1,2-Dioxygenase, domain 1"/>
    <property type="match status" value="1"/>
</dbReference>
<dbReference type="PROSITE" id="PS51819">
    <property type="entry name" value="VOC"/>
    <property type="match status" value="1"/>
</dbReference>
<reference evidence="2 3" key="1">
    <citation type="submission" date="2022-10" db="EMBL/GenBank/DDBJ databases">
        <authorList>
            <person name="Xie J."/>
            <person name="Shen N."/>
        </authorList>
    </citation>
    <scope>NUCLEOTIDE SEQUENCE [LARGE SCALE GENOMIC DNA]</scope>
    <source>
        <strain evidence="2 3">DSM 41681</strain>
    </source>
</reference>
<evidence type="ECO:0000259" key="1">
    <source>
        <dbReference type="PROSITE" id="PS51819"/>
    </source>
</evidence>
<accession>A0ABU6CIY3</accession>
<keyword evidence="3" id="KW-1185">Reference proteome</keyword>
<dbReference type="InterPro" id="IPR004360">
    <property type="entry name" value="Glyas_Fos-R_dOase_dom"/>
</dbReference>
<feature type="domain" description="VOC" evidence="1">
    <location>
        <begin position="7"/>
        <end position="128"/>
    </location>
</feature>
<gene>
    <name evidence="2" type="ORF">OKJ48_29890</name>
</gene>
<dbReference type="Proteomes" id="UP001352223">
    <property type="component" value="Unassembled WGS sequence"/>
</dbReference>